<keyword evidence="3" id="KW-1185">Reference proteome</keyword>
<comment type="caution">
    <text evidence="2">The sequence shown here is derived from an EMBL/GenBank/DDBJ whole genome shotgun (WGS) entry which is preliminary data.</text>
</comment>
<proteinExistence type="predicted"/>
<evidence type="ECO:0000313" key="2">
    <source>
        <dbReference type="EMBL" id="TDH70333.1"/>
    </source>
</evidence>
<feature type="region of interest" description="Disordered" evidence="1">
    <location>
        <begin position="58"/>
        <end position="96"/>
    </location>
</feature>
<dbReference type="Proteomes" id="UP000294530">
    <property type="component" value="Unassembled WGS sequence"/>
</dbReference>
<evidence type="ECO:0000313" key="3">
    <source>
        <dbReference type="Proteomes" id="UP000294530"/>
    </source>
</evidence>
<dbReference type="EMBL" id="SHOA02000010">
    <property type="protein sequence ID" value="TDH70333.1"/>
    <property type="molecule type" value="Genomic_DNA"/>
</dbReference>
<accession>A0A976IFE4</accession>
<gene>
    <name evidence="2" type="ORF">CCR75_003996</name>
</gene>
<feature type="compositionally biased region" description="Low complexity" evidence="1">
    <location>
        <begin position="58"/>
        <end position="89"/>
    </location>
</feature>
<dbReference type="RefSeq" id="XP_067819832.1">
    <property type="nucleotide sequence ID" value="XM_067962087.1"/>
</dbReference>
<reference evidence="2 3" key="1">
    <citation type="journal article" date="2021" name="Genome Biol.">
        <title>AFLAP: assembly-free linkage analysis pipeline using k-mers from genome sequencing data.</title>
        <authorList>
            <person name="Fletcher K."/>
            <person name="Zhang L."/>
            <person name="Gil J."/>
            <person name="Han R."/>
            <person name="Cavanaugh K."/>
            <person name="Michelmore R."/>
        </authorList>
    </citation>
    <scope>NUCLEOTIDE SEQUENCE [LARGE SCALE GENOMIC DNA]</scope>
    <source>
        <strain evidence="2 3">SF5</strain>
    </source>
</reference>
<dbReference type="AlphaFoldDB" id="A0A976IFE4"/>
<dbReference type="KEGG" id="blac:94347758"/>
<protein>
    <submittedName>
        <fullName evidence="2">Uncharacterized protein</fullName>
    </submittedName>
</protein>
<name>A0A976IFE4_BRELC</name>
<organism evidence="2 3">
    <name type="scientific">Bremia lactucae</name>
    <name type="common">Lettuce downy mildew</name>
    <dbReference type="NCBI Taxonomy" id="4779"/>
    <lineage>
        <taxon>Eukaryota</taxon>
        <taxon>Sar</taxon>
        <taxon>Stramenopiles</taxon>
        <taxon>Oomycota</taxon>
        <taxon>Peronosporomycetes</taxon>
        <taxon>Peronosporales</taxon>
        <taxon>Peronosporaceae</taxon>
        <taxon>Bremia</taxon>
    </lineage>
</organism>
<evidence type="ECO:0000256" key="1">
    <source>
        <dbReference type="SAM" id="MobiDB-lite"/>
    </source>
</evidence>
<dbReference type="GeneID" id="94347758"/>
<sequence>MNSSIIHFVSRQGFSTMSTCAATTHTGRCTSPAIAASGHCSHHARLARVMALVPKSKPPTLVTSSSSVSSVDIPLSSPTPSPSSLDPPSFNSTPSRQHRFELLPGETEQHAITCAFIFPDALSLPQIPGTLYITSFRLRFEPQSSSLRGNGNFHRLLDTALIGLPRAAVAKLSYPPTTVATPRSLNGYTTTTPTRITYNPGLSEATSRDYFQY</sequence>